<evidence type="ECO:0000313" key="1">
    <source>
        <dbReference type="EMBL" id="MCK9687068.1"/>
    </source>
</evidence>
<comment type="caution">
    <text evidence="1">The sequence shown here is derived from an EMBL/GenBank/DDBJ whole genome shotgun (WGS) entry which is preliminary data.</text>
</comment>
<dbReference type="RefSeq" id="WP_275683103.1">
    <property type="nucleotide sequence ID" value="NZ_JAJLJH010000003.1"/>
</dbReference>
<name>A0A9X1YJ22_9BURK</name>
<dbReference type="EMBL" id="JAJLJH010000003">
    <property type="protein sequence ID" value="MCK9687068.1"/>
    <property type="molecule type" value="Genomic_DNA"/>
</dbReference>
<proteinExistence type="predicted"/>
<dbReference type="Proteomes" id="UP001139353">
    <property type="component" value="Unassembled WGS sequence"/>
</dbReference>
<reference evidence="1" key="1">
    <citation type="submission" date="2021-11" db="EMBL/GenBank/DDBJ databases">
        <title>BS-T2-15 a new species belonging to the Comamonadaceae family isolated from the soil of a French oak forest.</title>
        <authorList>
            <person name="Mieszkin S."/>
            <person name="Alain K."/>
        </authorList>
    </citation>
    <scope>NUCLEOTIDE SEQUENCE</scope>
    <source>
        <strain evidence="1">BS-T2-15</strain>
    </source>
</reference>
<accession>A0A9X1YJ22</accession>
<protein>
    <submittedName>
        <fullName evidence="1">Uncharacterized protein</fullName>
    </submittedName>
</protein>
<gene>
    <name evidence="1" type="ORF">LPC04_15250</name>
</gene>
<keyword evidence="2" id="KW-1185">Reference proteome</keyword>
<sequence length="119" mass="12982">MSEFQKITKRDRPDALRAPAARHAEHLQWALRIAAVRARRSKPLVRELLATASIEGLADGLDAKVAAVGFKVPHIGQTWHQLLPWEALQGERPAATAAIIAGPLRESIRRCAANRPSAA</sequence>
<evidence type="ECO:0000313" key="2">
    <source>
        <dbReference type="Proteomes" id="UP001139353"/>
    </source>
</evidence>
<organism evidence="1 2">
    <name type="scientific">Scleromatobacter humisilvae</name>
    <dbReference type="NCBI Taxonomy" id="2897159"/>
    <lineage>
        <taxon>Bacteria</taxon>
        <taxon>Pseudomonadati</taxon>
        <taxon>Pseudomonadota</taxon>
        <taxon>Betaproteobacteria</taxon>
        <taxon>Burkholderiales</taxon>
        <taxon>Sphaerotilaceae</taxon>
        <taxon>Scleromatobacter</taxon>
    </lineage>
</organism>
<dbReference type="AlphaFoldDB" id="A0A9X1YJ22"/>